<organism evidence="3 4">
    <name type="scientific">Asanoa hainanensis</name>
    <dbReference type="NCBI Taxonomy" id="560556"/>
    <lineage>
        <taxon>Bacteria</taxon>
        <taxon>Bacillati</taxon>
        <taxon>Actinomycetota</taxon>
        <taxon>Actinomycetes</taxon>
        <taxon>Micromonosporales</taxon>
        <taxon>Micromonosporaceae</taxon>
        <taxon>Asanoa</taxon>
    </lineage>
</organism>
<sequence length="102" mass="10762">TLGLPNISVDDNFFALGGTSLQAARTVLALRTRCGVEVSVGDFYAAVSVADIARRIDAAREQLNRSRTPVTDNAAEEIAALERRLAEARAALEGGTTASDNE</sequence>
<keyword evidence="1" id="KW-0175">Coiled coil</keyword>
<keyword evidence="4" id="KW-1185">Reference proteome</keyword>
<reference evidence="3 4" key="1">
    <citation type="submission" date="2017-06" db="EMBL/GenBank/DDBJ databases">
        <authorList>
            <person name="Kim H.J."/>
            <person name="Triplett B.A."/>
        </authorList>
    </citation>
    <scope>NUCLEOTIDE SEQUENCE [LARGE SCALE GENOMIC DNA]</scope>
    <source>
        <strain evidence="3 4">CGMCC 4.5593</strain>
    </source>
</reference>
<feature type="domain" description="Carrier" evidence="2">
    <location>
        <begin position="1"/>
        <end position="60"/>
    </location>
</feature>
<feature type="coiled-coil region" evidence="1">
    <location>
        <begin position="71"/>
        <end position="98"/>
    </location>
</feature>
<dbReference type="OrthoDB" id="518159at2"/>
<protein>
    <submittedName>
        <fullName evidence="3">Phosphopantetheine attachment site</fullName>
    </submittedName>
</protein>
<dbReference type="Gene3D" id="3.40.50.1820">
    <property type="entry name" value="alpha/beta hydrolase"/>
    <property type="match status" value="1"/>
</dbReference>
<proteinExistence type="predicted"/>
<feature type="non-terminal residue" evidence="3">
    <location>
        <position position="1"/>
    </location>
</feature>
<dbReference type="InterPro" id="IPR029058">
    <property type="entry name" value="AB_hydrolase_fold"/>
</dbReference>
<accession>A0A239PI69</accession>
<evidence type="ECO:0000313" key="3">
    <source>
        <dbReference type="EMBL" id="SNT66328.1"/>
    </source>
</evidence>
<evidence type="ECO:0000259" key="2">
    <source>
        <dbReference type="PROSITE" id="PS50075"/>
    </source>
</evidence>
<dbReference type="Proteomes" id="UP000198362">
    <property type="component" value="Unassembled WGS sequence"/>
</dbReference>
<name>A0A239PI69_9ACTN</name>
<dbReference type="RefSeq" id="WP_144023022.1">
    <property type="nucleotide sequence ID" value="NZ_FZPH01000041.1"/>
</dbReference>
<evidence type="ECO:0000313" key="4">
    <source>
        <dbReference type="Proteomes" id="UP000198362"/>
    </source>
</evidence>
<evidence type="ECO:0000256" key="1">
    <source>
        <dbReference type="SAM" id="Coils"/>
    </source>
</evidence>
<dbReference type="SUPFAM" id="SSF47336">
    <property type="entry name" value="ACP-like"/>
    <property type="match status" value="1"/>
</dbReference>
<gene>
    <name evidence="3" type="ORF">SAMN05421812_1412</name>
</gene>
<dbReference type="PROSITE" id="PS50075">
    <property type="entry name" value="CARRIER"/>
    <property type="match status" value="1"/>
</dbReference>
<dbReference type="InterPro" id="IPR036736">
    <property type="entry name" value="ACP-like_sf"/>
</dbReference>
<dbReference type="EMBL" id="FZPH01000041">
    <property type="protein sequence ID" value="SNT66328.1"/>
    <property type="molecule type" value="Genomic_DNA"/>
</dbReference>
<dbReference type="Pfam" id="PF00550">
    <property type="entry name" value="PP-binding"/>
    <property type="match status" value="1"/>
</dbReference>
<dbReference type="InterPro" id="IPR009081">
    <property type="entry name" value="PP-bd_ACP"/>
</dbReference>
<dbReference type="AlphaFoldDB" id="A0A239PI69"/>